<accession>A0A2A4YE68</accession>
<protein>
    <submittedName>
        <fullName evidence="2">Uncharacterized protein</fullName>
    </submittedName>
</protein>
<evidence type="ECO:0000256" key="1">
    <source>
        <dbReference type="SAM" id="MobiDB-lite"/>
    </source>
</evidence>
<sequence length="66" mass="7656">MGVIDHKLRGFYFIKVPYRVKIPSELAGKLAPRHSPAPKNHANKSNAQWTDKEIEDLKKRFIRILS</sequence>
<dbReference type="AlphaFoldDB" id="A0A2A4YE68"/>
<gene>
    <name evidence="2" type="ORF">COB11_05730</name>
</gene>
<evidence type="ECO:0000313" key="3">
    <source>
        <dbReference type="Proteomes" id="UP000217838"/>
    </source>
</evidence>
<proteinExistence type="predicted"/>
<dbReference type="EMBL" id="NVUU01000069">
    <property type="protein sequence ID" value="PCI93182.1"/>
    <property type="molecule type" value="Genomic_DNA"/>
</dbReference>
<organism evidence="2 3">
    <name type="scientific">Aerophobetes bacterium</name>
    <dbReference type="NCBI Taxonomy" id="2030807"/>
    <lineage>
        <taxon>Bacteria</taxon>
        <taxon>Candidatus Aerophobota</taxon>
    </lineage>
</organism>
<reference evidence="3" key="1">
    <citation type="submission" date="2017-08" db="EMBL/GenBank/DDBJ databases">
        <title>A dynamic microbial community with high functional redundancy inhabits the cold, oxic subseafloor aquifer.</title>
        <authorList>
            <person name="Tully B.J."/>
            <person name="Wheat C.G."/>
            <person name="Glazer B.T."/>
            <person name="Huber J.A."/>
        </authorList>
    </citation>
    <scope>NUCLEOTIDE SEQUENCE [LARGE SCALE GENOMIC DNA]</scope>
</reference>
<comment type="caution">
    <text evidence="2">The sequence shown here is derived from an EMBL/GenBank/DDBJ whole genome shotgun (WGS) entry which is preliminary data.</text>
</comment>
<name>A0A2A4YE68_UNCAE</name>
<dbReference type="Proteomes" id="UP000217838">
    <property type="component" value="Unassembled WGS sequence"/>
</dbReference>
<feature type="region of interest" description="Disordered" evidence="1">
    <location>
        <begin position="30"/>
        <end position="51"/>
    </location>
</feature>
<evidence type="ECO:0000313" key="2">
    <source>
        <dbReference type="EMBL" id="PCI93182.1"/>
    </source>
</evidence>